<protein>
    <submittedName>
        <fullName evidence="2">Class I SAM-dependent methyltransferase</fullName>
    </submittedName>
</protein>
<dbReference type="CDD" id="cd02440">
    <property type="entry name" value="AdoMet_MTases"/>
    <property type="match status" value="1"/>
</dbReference>
<dbReference type="InterPro" id="IPR025714">
    <property type="entry name" value="Methyltranfer_dom"/>
</dbReference>
<proteinExistence type="predicted"/>
<keyword evidence="2" id="KW-0489">Methyltransferase</keyword>
<dbReference type="PANTHER" id="PTHR43591">
    <property type="entry name" value="METHYLTRANSFERASE"/>
    <property type="match status" value="1"/>
</dbReference>
<dbReference type="SUPFAM" id="SSF53335">
    <property type="entry name" value="S-adenosyl-L-methionine-dependent methyltransferases"/>
    <property type="match status" value="1"/>
</dbReference>
<keyword evidence="3" id="KW-1185">Reference proteome</keyword>
<evidence type="ECO:0000313" key="3">
    <source>
        <dbReference type="Proteomes" id="UP000623681"/>
    </source>
</evidence>
<dbReference type="GO" id="GO:0008168">
    <property type="term" value="F:methyltransferase activity"/>
    <property type="evidence" value="ECO:0007669"/>
    <property type="project" value="UniProtKB-KW"/>
</dbReference>
<accession>A0A937FJS2</accession>
<keyword evidence="2" id="KW-0808">Transferase</keyword>
<organism evidence="2 3">
    <name type="scientific">Clostridium paridis</name>
    <dbReference type="NCBI Taxonomy" id="2803863"/>
    <lineage>
        <taxon>Bacteria</taxon>
        <taxon>Bacillati</taxon>
        <taxon>Bacillota</taxon>
        <taxon>Clostridia</taxon>
        <taxon>Eubacteriales</taxon>
        <taxon>Clostridiaceae</taxon>
        <taxon>Clostridium</taxon>
    </lineage>
</organism>
<dbReference type="AlphaFoldDB" id="A0A937FJS2"/>
<comment type="caution">
    <text evidence="2">The sequence shown here is derived from an EMBL/GenBank/DDBJ whole genome shotgun (WGS) entry which is preliminary data.</text>
</comment>
<evidence type="ECO:0000313" key="2">
    <source>
        <dbReference type="EMBL" id="MBL4933812.1"/>
    </source>
</evidence>
<dbReference type="Gene3D" id="3.40.50.150">
    <property type="entry name" value="Vaccinia Virus protein VP39"/>
    <property type="match status" value="1"/>
</dbReference>
<dbReference type="InterPro" id="IPR029063">
    <property type="entry name" value="SAM-dependent_MTases_sf"/>
</dbReference>
<dbReference type="RefSeq" id="WP_202769277.1">
    <property type="nucleotide sequence ID" value="NZ_JAESWA010000028.1"/>
</dbReference>
<feature type="domain" description="Methyltransferase" evidence="1">
    <location>
        <begin position="41"/>
        <end position="149"/>
    </location>
</feature>
<reference evidence="2" key="1">
    <citation type="submission" date="2021-01" db="EMBL/GenBank/DDBJ databases">
        <title>Genome public.</title>
        <authorList>
            <person name="Liu C."/>
            <person name="Sun Q."/>
        </authorList>
    </citation>
    <scope>NUCLEOTIDE SEQUENCE</scope>
    <source>
        <strain evidence="2">YIM B02565</strain>
    </source>
</reference>
<dbReference type="Proteomes" id="UP000623681">
    <property type="component" value="Unassembled WGS sequence"/>
</dbReference>
<evidence type="ECO:0000259" key="1">
    <source>
        <dbReference type="Pfam" id="PF13847"/>
    </source>
</evidence>
<dbReference type="Pfam" id="PF13847">
    <property type="entry name" value="Methyltransf_31"/>
    <property type="match status" value="1"/>
</dbReference>
<dbReference type="EMBL" id="JAESWA010000028">
    <property type="protein sequence ID" value="MBL4933812.1"/>
    <property type="molecule type" value="Genomic_DNA"/>
</dbReference>
<sequence length="197" mass="22191">MNTHEHNSKGIGNLQRKIEALDGVERMKNFPPEEILQMLDIKKNDNILDLGEGTGYLSIPSAQMVDGLVYALDMDPKILEVIDTKSKDKNITNIKLIEGRLDNIPLTDDSIDIALASLVLHEVNPLSKTLNEIKRVLKDGGQFLCFEIEKKESHIAGKPMPPRISSLDMEKELIDAGFKITQKVFPDDLHYIFIVKK</sequence>
<gene>
    <name evidence="2" type="ORF">JK634_18675</name>
</gene>
<dbReference type="PANTHER" id="PTHR43591:SF24">
    <property type="entry name" value="2-METHOXY-6-POLYPRENYL-1,4-BENZOQUINOL METHYLASE, MITOCHONDRIAL"/>
    <property type="match status" value="1"/>
</dbReference>
<dbReference type="GO" id="GO:0032259">
    <property type="term" value="P:methylation"/>
    <property type="evidence" value="ECO:0007669"/>
    <property type="project" value="UniProtKB-KW"/>
</dbReference>
<name>A0A937FJS2_9CLOT</name>